<proteinExistence type="predicted"/>
<reference evidence="3" key="1">
    <citation type="submission" date="2016-09" db="EMBL/GenBank/DDBJ databases">
        <title>Genomics of Clostridium taeniosporum, an organism which forms endospores with ribbon-like appendages.</title>
        <authorList>
            <person name="Walker J.R."/>
        </authorList>
    </citation>
    <scope>NUCLEOTIDE SEQUENCE [LARGE SCALE GENOMIC DNA]</scope>
    <source>
        <strain evidence="3">1/k</strain>
    </source>
</reference>
<dbReference type="EMBL" id="CP017253">
    <property type="protein sequence ID" value="AOR22581.1"/>
    <property type="molecule type" value="Genomic_DNA"/>
</dbReference>
<feature type="transmembrane region" description="Helical" evidence="1">
    <location>
        <begin position="7"/>
        <end position="27"/>
    </location>
</feature>
<dbReference type="NCBIfam" id="TIGR02837">
    <property type="entry name" value="spore_II_R"/>
    <property type="match status" value="1"/>
</dbReference>
<dbReference type="PROSITE" id="PS51257">
    <property type="entry name" value="PROKAR_LIPOPROTEIN"/>
    <property type="match status" value="1"/>
</dbReference>
<dbReference type="KEGG" id="ctae:BGI42_02130"/>
<organism evidence="2 3">
    <name type="scientific">Clostridium taeniosporum</name>
    <dbReference type="NCBI Taxonomy" id="394958"/>
    <lineage>
        <taxon>Bacteria</taxon>
        <taxon>Bacillati</taxon>
        <taxon>Bacillota</taxon>
        <taxon>Clostridia</taxon>
        <taxon>Eubacteriales</taxon>
        <taxon>Clostridiaceae</taxon>
        <taxon>Clostridium</taxon>
    </lineage>
</organism>
<keyword evidence="1" id="KW-1133">Transmembrane helix</keyword>
<evidence type="ECO:0000256" key="1">
    <source>
        <dbReference type="SAM" id="Phobius"/>
    </source>
</evidence>
<dbReference type="RefSeq" id="WP_069678742.1">
    <property type="nucleotide sequence ID" value="NZ_CP017253.2"/>
</dbReference>
<protein>
    <submittedName>
        <fullName evidence="2">Stage II sporulation protein R</fullName>
    </submittedName>
</protein>
<evidence type="ECO:0000313" key="3">
    <source>
        <dbReference type="Proteomes" id="UP000094652"/>
    </source>
</evidence>
<dbReference type="Pfam" id="PF09551">
    <property type="entry name" value="Spore_II_R"/>
    <property type="match status" value="1"/>
</dbReference>
<keyword evidence="3" id="KW-1185">Reference proteome</keyword>
<dbReference type="STRING" id="394958.BGI42_02130"/>
<keyword evidence="1" id="KW-0472">Membrane</keyword>
<sequence>MKKVFKFLIVIFIFSTVIIGCTSYSMVKLDNNSEILNYEEVKNSLIRFHVIANSDTDEDQNLKLKVRDEVINYLYPYLNKSESLEESRTIIKNNMDKVKSIAKKVIRENNYDYDVNIQLSRENFPVKSYGDIVLPQGNYEAFRIIIGSGQGRNWWCVMFPPLCFVDESKAKIEYEKTENRINKEVNKKDSNSNNDIKIKFKIVEVIDNLFK</sequence>
<dbReference type="AlphaFoldDB" id="A0A1D7XGU7"/>
<dbReference type="OrthoDB" id="9793324at2"/>
<accession>A0A1D7XGU7</accession>
<gene>
    <name evidence="2" type="primary">spoIIR</name>
    <name evidence="2" type="ORF">BGI42_02130</name>
</gene>
<dbReference type="InterPro" id="IPR014202">
    <property type="entry name" value="Spore_II_R"/>
</dbReference>
<evidence type="ECO:0000313" key="2">
    <source>
        <dbReference type="EMBL" id="AOR22581.1"/>
    </source>
</evidence>
<keyword evidence="1" id="KW-0812">Transmembrane</keyword>
<dbReference type="Proteomes" id="UP000094652">
    <property type="component" value="Chromosome"/>
</dbReference>
<name>A0A1D7XGU7_9CLOT</name>